<dbReference type="InterPro" id="IPR027417">
    <property type="entry name" value="P-loop_NTPase"/>
</dbReference>
<comment type="caution">
    <text evidence="1">The sequence shown here is derived from an EMBL/GenBank/DDBJ whole genome shotgun (WGS) entry which is preliminary data.</text>
</comment>
<organism evidence="1 2">
    <name type="scientific">Photobacterium iliopiscarium</name>
    <dbReference type="NCBI Taxonomy" id="56192"/>
    <lineage>
        <taxon>Bacteria</taxon>
        <taxon>Pseudomonadati</taxon>
        <taxon>Pseudomonadota</taxon>
        <taxon>Gammaproteobacteria</taxon>
        <taxon>Vibrionales</taxon>
        <taxon>Vibrionaceae</taxon>
        <taxon>Photobacterium</taxon>
    </lineage>
</organism>
<sequence length="585" mass="66991">MSRFKEIQNKLNAVSPIPVNMPKFYLLGDTGAGKTTIVRKILNTDYLKFPSVQQKRTTVAVTEYVLSRDLNYNATYIFKSKEQVCSLIREILDVAIDKAFMSKDDFDLDDLISDLEETPDERFRLKYILSESELESIAEEIKSYILPDLSNRVEELKKEFDSSSDELGIIVDMALDNLESKISIENKILDIICTKVSEMCDGFDLFSVNDCYQHSENNKDDFIKQAKKLLSSSKNSISPVVEYARVQGDLLADWLPNNTELVLIDGEGIGHDTREASRLSARHLDYFHFSDSIGLVEESKKPFASGGKSAIEGVIRSGYLDKFHLIFSKLDEVEVNDDESCSREEQIKAVKKGFRNVKSALKENGVDANLDKNNLFYLSDVKSNKMNAESIQDIIKLLSNITEKFNQDIPQFIEPVYDYEMLSSYLAKSADVYIDKWNNLLNSKHWQTVKAFNRRMCWEMDEFRDMKPIADFHAEIINELDFFISTPKGWVESATPSMELKSTNRVKQEFSNLLLSLARETLLKKYNINWNHAMSLSGAGSTLIRKQKVLHVIKESLPDYKEEEAMILKNKIKELLLLSIEKCKA</sequence>
<proteinExistence type="predicted"/>
<dbReference type="Proteomes" id="UP000241954">
    <property type="component" value="Unassembled WGS sequence"/>
</dbReference>
<dbReference type="SUPFAM" id="SSF52540">
    <property type="entry name" value="P-loop containing nucleoside triphosphate hydrolases"/>
    <property type="match status" value="2"/>
</dbReference>
<accession>A0A2T3M8F8</accession>
<dbReference type="RefSeq" id="WP_107238104.1">
    <property type="nucleotide sequence ID" value="NZ_PYLW01000038.1"/>
</dbReference>
<reference evidence="1 2" key="1">
    <citation type="submission" date="2018-01" db="EMBL/GenBank/DDBJ databases">
        <title>Whole genome sequencing of Histamine producing bacteria.</title>
        <authorList>
            <person name="Butler K."/>
        </authorList>
    </citation>
    <scope>NUCLEOTIDE SEQUENCE [LARGE SCALE GENOMIC DNA]</scope>
    <source>
        <strain evidence="1 2">NCIMB 13481</strain>
    </source>
</reference>
<dbReference type="AlphaFoldDB" id="A0A2T3M8F8"/>
<gene>
    <name evidence="1" type="ORF">C9I88_19520</name>
</gene>
<evidence type="ECO:0000313" key="2">
    <source>
        <dbReference type="Proteomes" id="UP000241954"/>
    </source>
</evidence>
<dbReference type="EMBL" id="PYLW01000038">
    <property type="protein sequence ID" value="PSV88677.1"/>
    <property type="molecule type" value="Genomic_DNA"/>
</dbReference>
<name>A0A2T3M8F8_9GAMM</name>
<evidence type="ECO:0000313" key="1">
    <source>
        <dbReference type="EMBL" id="PSV88677.1"/>
    </source>
</evidence>
<protein>
    <submittedName>
        <fullName evidence="1">Uncharacterized protein</fullName>
    </submittedName>
</protein>